<accession>A0A132BX22</accession>
<evidence type="ECO:0000313" key="3">
    <source>
        <dbReference type="EMBL" id="KUP92933.1"/>
    </source>
</evidence>
<organism evidence="3 4">
    <name type="scientific">Tritonibacter horizontis</name>
    <dbReference type="NCBI Taxonomy" id="1768241"/>
    <lineage>
        <taxon>Bacteria</taxon>
        <taxon>Pseudomonadati</taxon>
        <taxon>Pseudomonadota</taxon>
        <taxon>Alphaproteobacteria</taxon>
        <taxon>Rhodobacterales</taxon>
        <taxon>Paracoccaceae</taxon>
        <taxon>Tritonibacter</taxon>
    </lineage>
</organism>
<dbReference type="OrthoDB" id="8010691at2"/>
<keyword evidence="1" id="KW-0378">Hydrolase</keyword>
<dbReference type="AlphaFoldDB" id="A0A132BX22"/>
<reference evidence="3 4" key="1">
    <citation type="submission" date="2015-12" db="EMBL/GenBank/DDBJ databases">
        <title>Genome sequence of the marine Rhodobacteraceae strain O3.65, Candidatus Tritonibacter horizontis.</title>
        <authorList>
            <person name="Poehlein A."/>
            <person name="Giebel H.A."/>
            <person name="Voget S."/>
            <person name="Brinkhoff T."/>
        </authorList>
    </citation>
    <scope>NUCLEOTIDE SEQUENCE [LARGE SCALE GENOMIC DNA]</scope>
    <source>
        <strain evidence="3 4">O3.65</strain>
    </source>
</reference>
<dbReference type="PRINTS" id="PR00723">
    <property type="entry name" value="SUBTILISIN"/>
</dbReference>
<dbReference type="EMBL" id="LPUY01000064">
    <property type="protein sequence ID" value="KUP92933.1"/>
    <property type="molecule type" value="Genomic_DNA"/>
</dbReference>
<feature type="region of interest" description="Disordered" evidence="2">
    <location>
        <begin position="661"/>
        <end position="689"/>
    </location>
</feature>
<dbReference type="InterPro" id="IPR036852">
    <property type="entry name" value="Peptidase_S8/S53_dom_sf"/>
</dbReference>
<dbReference type="PROSITE" id="PS00136">
    <property type="entry name" value="SUBTILASE_ASP"/>
    <property type="match status" value="1"/>
</dbReference>
<evidence type="ECO:0000313" key="4">
    <source>
        <dbReference type="Proteomes" id="UP000068382"/>
    </source>
</evidence>
<name>A0A132BX22_9RHOB</name>
<dbReference type="Gene3D" id="2.60.120.1290">
    <property type="match status" value="1"/>
</dbReference>
<dbReference type="GO" id="GO:0006508">
    <property type="term" value="P:proteolysis"/>
    <property type="evidence" value="ECO:0007669"/>
    <property type="project" value="UniProtKB-KW"/>
</dbReference>
<sequence length="689" mass="72545">MPLYWRTETAGPTNPLPRHPAAHWWYTLQDEAQAVGQGEAASLLALDLEDSNEAAPARPILMSPEQAQALHRGGAIPDQADPLAALLERVRDGLRDRTLFAPILPKAAQCGCAPLGTTPPLELPAVPSDSTVIGVIDDGIAFAHPNFRMGQGRRSRFASVWQQDAQCLRGTTSDVPFGHVFGRTEIEERLARADFDEDRFYQALPVIGQAGHSPFRHRRLHGTHVADLAAGAGRGDAIDTDPEKFPILAVNLPTALVSDTGATFMAGAMILGVQDIMRRTETMMATAGQAFPLVLNLSFGLGGIGKNGGHLIAAALEQAMDYWHQTHGAPMRVVLPAGNTLQSRLVARAEIAPGAPHRATLRVAPENRGSTYLEIAVARRAQKPTHASLLVKVTPPTGAGLYPPALPQGPMALDSALQLVEQTDNNGANGLAQFGIYYGFQRDFAPEGDTAPGDGVEIVTVALPPNAAKDPYRPLPPCGDWTVEVSLAPGERQLRDIELRVLRNDVPNQINPVRQRSWLEDSAYVTYAADGHMSVELESAGCAVSRAGTLNALCGGRDIVTVAAAVGNRQALSNYSAAGPGGPLAEGANVTLHACADDAAVNPGRRAAGARAGSVVRMSGTSVAAPIVSRQLAIALSSWHQSAQDDPAGFAPIDDLISRGPYRPQDRAGLGGIAAPDPVGAAVATEEPG</sequence>
<protein>
    <submittedName>
        <fullName evidence="3">Subtilase family protein</fullName>
    </submittedName>
</protein>
<comment type="caution">
    <text evidence="3">The sequence shown here is derived from an EMBL/GenBank/DDBJ whole genome shotgun (WGS) entry which is preliminary data.</text>
</comment>
<dbReference type="SUPFAM" id="SSF52743">
    <property type="entry name" value="Subtilisin-like"/>
    <property type="match status" value="1"/>
</dbReference>
<keyword evidence="4" id="KW-1185">Reference proteome</keyword>
<evidence type="ECO:0000256" key="1">
    <source>
        <dbReference type="ARBA" id="ARBA00022801"/>
    </source>
</evidence>
<gene>
    <name evidence="3" type="ORF">TRIHO_21920</name>
</gene>
<evidence type="ECO:0000256" key="2">
    <source>
        <dbReference type="SAM" id="MobiDB-lite"/>
    </source>
</evidence>
<proteinExistence type="predicted"/>
<dbReference type="RefSeq" id="WP_068243185.1">
    <property type="nucleotide sequence ID" value="NZ_LPUY01000064.1"/>
</dbReference>
<dbReference type="PATRIC" id="fig|1768241.3.peg.2304"/>
<dbReference type="Gene3D" id="3.40.50.200">
    <property type="entry name" value="Peptidase S8/S53 domain"/>
    <property type="match status" value="2"/>
</dbReference>
<dbReference type="InterPro" id="IPR015500">
    <property type="entry name" value="Peptidase_S8_subtilisin-rel"/>
</dbReference>
<dbReference type="InterPro" id="IPR023827">
    <property type="entry name" value="Peptidase_S8_Asp-AS"/>
</dbReference>
<dbReference type="GO" id="GO:0004252">
    <property type="term" value="F:serine-type endopeptidase activity"/>
    <property type="evidence" value="ECO:0007669"/>
    <property type="project" value="InterPro"/>
</dbReference>
<dbReference type="Proteomes" id="UP000068382">
    <property type="component" value="Unassembled WGS sequence"/>
</dbReference>